<evidence type="ECO:0000256" key="5">
    <source>
        <dbReference type="HAMAP-Rule" id="MF_00150"/>
    </source>
</evidence>
<dbReference type="Gene3D" id="3.40.50.720">
    <property type="entry name" value="NAD(P)-binding Rossmann-like Domain"/>
    <property type="match status" value="1"/>
</dbReference>
<dbReference type="InterPro" id="IPR058924">
    <property type="entry name" value="AGPR_dimerisation_dom"/>
</dbReference>
<dbReference type="AlphaFoldDB" id="A0A7Y0QHW1"/>
<dbReference type="NCBIfam" id="TIGR01850">
    <property type="entry name" value="argC"/>
    <property type="match status" value="1"/>
</dbReference>
<feature type="domain" description="Semialdehyde dehydrogenase NAD-binding" evidence="7">
    <location>
        <begin position="8"/>
        <end position="140"/>
    </location>
</feature>
<comment type="pathway">
    <text evidence="5">Amino-acid biosynthesis; L-arginine biosynthesis; N(2)-acetyl-L-ornithine from L-glutamate: step 3/4.</text>
</comment>
<dbReference type="Pfam" id="PF01118">
    <property type="entry name" value="Semialdhyde_dh"/>
    <property type="match status" value="1"/>
</dbReference>
<keyword evidence="2 5" id="KW-0028">Amino-acid biosynthesis</keyword>
<dbReference type="CDD" id="cd24148">
    <property type="entry name" value="AGPR_1_actinobacAGPR_like"/>
    <property type="match status" value="1"/>
</dbReference>
<dbReference type="InterPro" id="IPR036291">
    <property type="entry name" value="NAD(P)-bd_dom_sf"/>
</dbReference>
<dbReference type="PROSITE" id="PS01224">
    <property type="entry name" value="ARGC"/>
    <property type="match status" value="1"/>
</dbReference>
<evidence type="ECO:0000256" key="6">
    <source>
        <dbReference type="PROSITE-ProRule" id="PRU10010"/>
    </source>
</evidence>
<sequence>MFMHMSFTVAVAGASGYAGGEALRLLLAHPEARIGALTAHANAGSRLGEHHPHLFALADRVLEPTTADVLGGHDVVVLGLPHGASGEIAAQLPDGVLVLDLGADHRLTDAAAWGHFYGGAHAGSWPYGLPELLHAGETTAAAQRETLAGATRVAVPGCNVTAVTLGLQPGIAAGVLEPLDLVAVLANGYSGAGKSLKPHLLAAEGLGAAQAYGVGGVHRHIPEIEQNLRVAGAADVSISFTPTLVPMARGILATATARLAPGVDPRDVRAAWEAAYADEPFVRLLPAAGDGLSRWPTTAATLGANTALVQVGVDERAGRVVTVTALDNLVKGTAGAAVQSLNLALGLPETLGLTTNGIAP</sequence>
<dbReference type="Proteomes" id="UP000562124">
    <property type="component" value="Unassembled WGS sequence"/>
</dbReference>
<dbReference type="InterPro" id="IPR000534">
    <property type="entry name" value="Semialdehyde_DH_NAD-bd"/>
</dbReference>
<accession>A0A7Y0QHW1</accession>
<dbReference type="EMBL" id="JABCJJ010000014">
    <property type="protein sequence ID" value="NMR20568.1"/>
    <property type="molecule type" value="Genomic_DNA"/>
</dbReference>
<keyword evidence="4 5" id="KW-0560">Oxidoreductase</keyword>
<evidence type="ECO:0000256" key="4">
    <source>
        <dbReference type="ARBA" id="ARBA00023002"/>
    </source>
</evidence>
<dbReference type="EC" id="1.2.1.38" evidence="5"/>
<dbReference type="SUPFAM" id="SSF51735">
    <property type="entry name" value="NAD(P)-binding Rossmann-fold domains"/>
    <property type="match status" value="1"/>
</dbReference>
<dbReference type="PANTHER" id="PTHR32338">
    <property type="entry name" value="N-ACETYL-GAMMA-GLUTAMYL-PHOSPHATE REDUCTASE, CHLOROPLASTIC-RELATED-RELATED"/>
    <property type="match status" value="1"/>
</dbReference>
<evidence type="ECO:0000256" key="2">
    <source>
        <dbReference type="ARBA" id="ARBA00022605"/>
    </source>
</evidence>
<proteinExistence type="inferred from homology"/>
<dbReference type="InterPro" id="IPR050085">
    <property type="entry name" value="AGPR"/>
</dbReference>
<dbReference type="GO" id="GO:0003942">
    <property type="term" value="F:N-acetyl-gamma-glutamyl-phosphate reductase activity"/>
    <property type="evidence" value="ECO:0007669"/>
    <property type="project" value="UniProtKB-UniRule"/>
</dbReference>
<dbReference type="InterPro" id="IPR000706">
    <property type="entry name" value="AGPR_type-1"/>
</dbReference>
<keyword evidence="3 5" id="KW-0521">NADP</keyword>
<keyword evidence="1 5" id="KW-0055">Arginine biosynthesis</keyword>
<gene>
    <name evidence="5" type="primary">argC</name>
    <name evidence="8" type="ORF">HIR71_10125</name>
</gene>
<evidence type="ECO:0000313" key="9">
    <source>
        <dbReference type="Proteomes" id="UP000562124"/>
    </source>
</evidence>
<dbReference type="PANTHER" id="PTHR32338:SF10">
    <property type="entry name" value="N-ACETYL-GAMMA-GLUTAMYL-PHOSPHATE REDUCTASE, CHLOROPLASTIC-RELATED"/>
    <property type="match status" value="1"/>
</dbReference>
<dbReference type="SMART" id="SM00859">
    <property type="entry name" value="Semialdhyde_dh"/>
    <property type="match status" value="1"/>
</dbReference>
<dbReference type="CDD" id="cd23934">
    <property type="entry name" value="AGPR_1_C"/>
    <property type="match status" value="1"/>
</dbReference>
<dbReference type="GO" id="GO:0005737">
    <property type="term" value="C:cytoplasm"/>
    <property type="evidence" value="ECO:0007669"/>
    <property type="project" value="UniProtKB-SubCell"/>
</dbReference>
<keyword evidence="9" id="KW-1185">Reference proteome</keyword>
<comment type="catalytic activity">
    <reaction evidence="5">
        <text>N-acetyl-L-glutamate 5-semialdehyde + phosphate + NADP(+) = N-acetyl-L-glutamyl 5-phosphate + NADPH + H(+)</text>
        <dbReference type="Rhea" id="RHEA:21588"/>
        <dbReference type="ChEBI" id="CHEBI:15378"/>
        <dbReference type="ChEBI" id="CHEBI:29123"/>
        <dbReference type="ChEBI" id="CHEBI:43474"/>
        <dbReference type="ChEBI" id="CHEBI:57783"/>
        <dbReference type="ChEBI" id="CHEBI:57936"/>
        <dbReference type="ChEBI" id="CHEBI:58349"/>
        <dbReference type="EC" id="1.2.1.38"/>
    </reaction>
</comment>
<evidence type="ECO:0000313" key="8">
    <source>
        <dbReference type="EMBL" id="NMR20568.1"/>
    </source>
</evidence>
<reference evidence="8 9" key="1">
    <citation type="submission" date="2020-04" db="EMBL/GenBank/DDBJ databases">
        <title>Sequencing and Assembly of C. fimi.</title>
        <authorList>
            <person name="Ramsey A.R."/>
        </authorList>
    </citation>
    <scope>NUCLEOTIDE SEQUENCE [LARGE SCALE GENOMIC DNA]</scope>
    <source>
        <strain evidence="8 9">SB</strain>
    </source>
</reference>
<comment type="caution">
    <text evidence="8">The sequence shown here is derived from an EMBL/GenBank/DDBJ whole genome shotgun (WGS) entry which is preliminary data.</text>
</comment>
<name>A0A7Y0QHW1_CELFI</name>
<dbReference type="Gene3D" id="3.30.360.10">
    <property type="entry name" value="Dihydrodipicolinate Reductase, domain 2"/>
    <property type="match status" value="1"/>
</dbReference>
<evidence type="ECO:0000256" key="3">
    <source>
        <dbReference type="ARBA" id="ARBA00022857"/>
    </source>
</evidence>
<organism evidence="8 9">
    <name type="scientific">Cellulomonas fimi</name>
    <dbReference type="NCBI Taxonomy" id="1708"/>
    <lineage>
        <taxon>Bacteria</taxon>
        <taxon>Bacillati</taxon>
        <taxon>Actinomycetota</taxon>
        <taxon>Actinomycetes</taxon>
        <taxon>Micrococcales</taxon>
        <taxon>Cellulomonadaceae</taxon>
        <taxon>Cellulomonas</taxon>
    </lineage>
</organism>
<comment type="subcellular location">
    <subcellularLocation>
        <location evidence="5">Cytoplasm</location>
    </subcellularLocation>
</comment>
<comment type="similarity">
    <text evidence="5">Belongs to the NAGSA dehydrogenase family. Type 1 subfamily.</text>
</comment>
<protein>
    <recommendedName>
        <fullName evidence="5">N-acetyl-gamma-glutamyl-phosphate reductase</fullName>
        <shortName evidence="5">AGPR</shortName>
        <ecNumber evidence="5">1.2.1.38</ecNumber>
    </recommendedName>
    <alternativeName>
        <fullName evidence="5">N-acetyl-glutamate semialdehyde dehydrogenase</fullName>
        <shortName evidence="5">NAGSA dehydrogenase</shortName>
    </alternativeName>
</protein>
<feature type="active site" evidence="5 6">
    <location>
        <position position="158"/>
    </location>
</feature>
<dbReference type="GO" id="GO:0051287">
    <property type="term" value="F:NAD binding"/>
    <property type="evidence" value="ECO:0007669"/>
    <property type="project" value="InterPro"/>
</dbReference>
<dbReference type="GO" id="GO:0070401">
    <property type="term" value="F:NADP+ binding"/>
    <property type="evidence" value="ECO:0007669"/>
    <property type="project" value="InterPro"/>
</dbReference>
<dbReference type="Pfam" id="PF22698">
    <property type="entry name" value="Semialdhyde_dhC_1"/>
    <property type="match status" value="1"/>
</dbReference>
<dbReference type="GO" id="GO:0006526">
    <property type="term" value="P:L-arginine biosynthetic process"/>
    <property type="evidence" value="ECO:0007669"/>
    <property type="project" value="UniProtKB-UniRule"/>
</dbReference>
<dbReference type="SUPFAM" id="SSF55347">
    <property type="entry name" value="Glyceraldehyde-3-phosphate dehydrogenase-like, C-terminal domain"/>
    <property type="match status" value="1"/>
</dbReference>
<dbReference type="UniPathway" id="UPA00068">
    <property type="reaction ID" value="UER00108"/>
</dbReference>
<evidence type="ECO:0000256" key="1">
    <source>
        <dbReference type="ARBA" id="ARBA00022571"/>
    </source>
</evidence>
<keyword evidence="5" id="KW-0963">Cytoplasm</keyword>
<dbReference type="InterPro" id="IPR023013">
    <property type="entry name" value="AGPR_AS"/>
</dbReference>
<comment type="function">
    <text evidence="5">Catalyzes the NADPH-dependent reduction of N-acetyl-5-glutamyl phosphate to yield N-acetyl-L-glutamate 5-semialdehyde.</text>
</comment>
<evidence type="ECO:0000259" key="7">
    <source>
        <dbReference type="SMART" id="SM00859"/>
    </source>
</evidence>
<dbReference type="HAMAP" id="MF_00150">
    <property type="entry name" value="ArgC_type1"/>
    <property type="match status" value="1"/>
</dbReference>